<sequence>MANKADDPVLSGYVTVDGLEGRYARVELPDGTLEDWALASLPGGVKEGDVLRVHVEGGDLDIEIDHVETRRRSTQAQTELTALNQDTPDGEITL</sequence>
<accession>A0ABV9ICE8</accession>
<organism evidence="2 3">
    <name type="scientific">Deinococcus hohokamensis</name>
    <dbReference type="NCBI Taxonomy" id="309883"/>
    <lineage>
        <taxon>Bacteria</taxon>
        <taxon>Thermotogati</taxon>
        <taxon>Deinococcota</taxon>
        <taxon>Deinococci</taxon>
        <taxon>Deinococcales</taxon>
        <taxon>Deinococcaceae</taxon>
        <taxon>Deinococcus</taxon>
    </lineage>
</organism>
<feature type="region of interest" description="Disordered" evidence="1">
    <location>
        <begin position="71"/>
        <end position="94"/>
    </location>
</feature>
<proteinExistence type="predicted"/>
<evidence type="ECO:0000256" key="1">
    <source>
        <dbReference type="SAM" id="MobiDB-lite"/>
    </source>
</evidence>
<protein>
    <submittedName>
        <fullName evidence="2">DUF3006 domain-containing protein</fullName>
    </submittedName>
</protein>
<keyword evidence="3" id="KW-1185">Reference proteome</keyword>
<dbReference type="Pfam" id="PF11213">
    <property type="entry name" value="DUF3006"/>
    <property type="match status" value="1"/>
</dbReference>
<evidence type="ECO:0000313" key="2">
    <source>
        <dbReference type="EMBL" id="MFC4640004.1"/>
    </source>
</evidence>
<gene>
    <name evidence="2" type="ORF">ACFO0D_16880</name>
</gene>
<evidence type="ECO:0000313" key="3">
    <source>
        <dbReference type="Proteomes" id="UP001595952"/>
    </source>
</evidence>
<reference evidence="3" key="1">
    <citation type="journal article" date="2019" name="Int. J. Syst. Evol. Microbiol.">
        <title>The Global Catalogue of Microorganisms (GCM) 10K type strain sequencing project: providing services to taxonomists for standard genome sequencing and annotation.</title>
        <authorList>
            <consortium name="The Broad Institute Genomics Platform"/>
            <consortium name="The Broad Institute Genome Sequencing Center for Infectious Disease"/>
            <person name="Wu L."/>
            <person name="Ma J."/>
        </authorList>
    </citation>
    <scope>NUCLEOTIDE SEQUENCE [LARGE SCALE GENOMIC DNA]</scope>
    <source>
        <strain evidence="3">CCUG 55995</strain>
    </source>
</reference>
<dbReference type="RefSeq" id="WP_380062994.1">
    <property type="nucleotide sequence ID" value="NZ_JBHSEI010000012.1"/>
</dbReference>
<comment type="caution">
    <text evidence="2">The sequence shown here is derived from an EMBL/GenBank/DDBJ whole genome shotgun (WGS) entry which is preliminary data.</text>
</comment>
<name>A0ABV9ICE8_9DEIO</name>
<feature type="compositionally biased region" description="Polar residues" evidence="1">
    <location>
        <begin position="74"/>
        <end position="87"/>
    </location>
</feature>
<dbReference type="InterPro" id="IPR021377">
    <property type="entry name" value="DUF3006"/>
</dbReference>
<dbReference type="Proteomes" id="UP001595952">
    <property type="component" value="Unassembled WGS sequence"/>
</dbReference>
<dbReference type="EMBL" id="JBHSEI010000012">
    <property type="protein sequence ID" value="MFC4640004.1"/>
    <property type="molecule type" value="Genomic_DNA"/>
</dbReference>